<dbReference type="EMBL" id="JACYFG010000061">
    <property type="protein sequence ID" value="MBD5782588.1"/>
    <property type="molecule type" value="Genomic_DNA"/>
</dbReference>
<gene>
    <name evidence="2" type="ORF">IEN85_24030</name>
</gene>
<feature type="compositionally biased region" description="Acidic residues" evidence="1">
    <location>
        <begin position="72"/>
        <end position="82"/>
    </location>
</feature>
<sequence>MSQTEENNTPSKQPEATNDAVAEFADELHIVDAMKPAAAPTSDNKPLRYGTRKKKAGETGPNVKDLSSVSSFEEEEEIEMDDLPIRATAPEELIDKRPAPSEPREESGERRPRRNDRSRGERRERKPRERSPKKDTEQAAASAEAPATEESDRPERFGNVKPASNATREVKVDEFRPSRDGRSNSKRERKPRSAADSSPKAPAKKKGLLSKIVSFFTGGDKEEEKKEQERSNRGGNRQRGGRGRRGPNNRQDGEGGEGGQRRRRRPRNRKPRQDGEGGERGERQNREGGEGGGQRRRRRPRRPRREGSNPNGDADAREIGRRAREESEASKK</sequence>
<protein>
    <submittedName>
        <fullName evidence="2">Uncharacterized protein</fullName>
    </submittedName>
</protein>
<feature type="compositionally biased region" description="Low complexity" evidence="1">
    <location>
        <begin position="138"/>
        <end position="148"/>
    </location>
</feature>
<feature type="compositionally biased region" description="Basic residues" evidence="1">
    <location>
        <begin position="294"/>
        <end position="304"/>
    </location>
</feature>
<feature type="compositionally biased region" description="Polar residues" evidence="1">
    <location>
        <begin position="1"/>
        <end position="16"/>
    </location>
</feature>
<feature type="compositionally biased region" description="Basic and acidic residues" evidence="1">
    <location>
        <begin position="93"/>
        <end position="137"/>
    </location>
</feature>
<feature type="compositionally biased region" description="Basic and acidic residues" evidence="1">
    <location>
        <begin position="271"/>
        <end position="289"/>
    </location>
</feature>
<dbReference type="AlphaFoldDB" id="A0A927FCH2"/>
<name>A0A927FCH2_9BACT</name>
<comment type="caution">
    <text evidence="2">The sequence shown here is derived from an EMBL/GenBank/DDBJ whole genome shotgun (WGS) entry which is preliminary data.</text>
</comment>
<feature type="compositionally biased region" description="Basic and acidic residues" evidence="1">
    <location>
        <begin position="168"/>
        <end position="186"/>
    </location>
</feature>
<dbReference type="Proteomes" id="UP000622317">
    <property type="component" value="Unassembled WGS sequence"/>
</dbReference>
<keyword evidence="3" id="KW-1185">Reference proteome</keyword>
<evidence type="ECO:0000256" key="1">
    <source>
        <dbReference type="SAM" id="MobiDB-lite"/>
    </source>
</evidence>
<proteinExistence type="predicted"/>
<accession>A0A927FCH2</accession>
<evidence type="ECO:0000313" key="3">
    <source>
        <dbReference type="Proteomes" id="UP000622317"/>
    </source>
</evidence>
<dbReference type="RefSeq" id="WP_191619659.1">
    <property type="nucleotide sequence ID" value="NZ_JACYFG010000061.1"/>
</dbReference>
<feature type="compositionally biased region" description="Basic residues" evidence="1">
    <location>
        <begin position="261"/>
        <end position="270"/>
    </location>
</feature>
<feature type="region of interest" description="Disordered" evidence="1">
    <location>
        <begin position="1"/>
        <end position="332"/>
    </location>
</feature>
<feature type="compositionally biased region" description="Basic and acidic residues" evidence="1">
    <location>
        <begin position="314"/>
        <end position="332"/>
    </location>
</feature>
<evidence type="ECO:0000313" key="2">
    <source>
        <dbReference type="EMBL" id="MBD5782588.1"/>
    </source>
</evidence>
<organism evidence="2 3">
    <name type="scientific">Pelagicoccus enzymogenes</name>
    <dbReference type="NCBI Taxonomy" id="2773457"/>
    <lineage>
        <taxon>Bacteria</taxon>
        <taxon>Pseudomonadati</taxon>
        <taxon>Verrucomicrobiota</taxon>
        <taxon>Opitutia</taxon>
        <taxon>Puniceicoccales</taxon>
        <taxon>Pelagicoccaceae</taxon>
        <taxon>Pelagicoccus</taxon>
    </lineage>
</organism>
<feature type="compositionally biased region" description="Basic and acidic residues" evidence="1">
    <location>
        <begin position="219"/>
        <end position="232"/>
    </location>
</feature>
<reference evidence="2" key="1">
    <citation type="submission" date="2020-09" db="EMBL/GenBank/DDBJ databases">
        <title>Pelagicoccus enzymogenes sp. nov. with an EPS production, isolated from marine sediment.</title>
        <authorList>
            <person name="Feng X."/>
        </authorList>
    </citation>
    <scope>NUCLEOTIDE SEQUENCE</scope>
    <source>
        <strain evidence="2">NFK12</strain>
    </source>
</reference>